<dbReference type="AlphaFoldDB" id="A0A177T7H0"/>
<evidence type="ECO:0000313" key="1">
    <source>
        <dbReference type="EMBL" id="KAE8260523.1"/>
    </source>
</evidence>
<evidence type="ECO:0000313" key="2">
    <source>
        <dbReference type="Proteomes" id="UP000077521"/>
    </source>
</evidence>
<proteinExistence type="predicted"/>
<accession>A0A177T7H0</accession>
<protein>
    <submittedName>
        <fullName evidence="1">Uncharacterized protein</fullName>
    </submittedName>
</protein>
<reference evidence="1" key="2">
    <citation type="journal article" date="2019" name="IMA Fungus">
        <title>Genome sequencing and comparison of five Tilletia species to identify candidate genes for the detection of regulated species infecting wheat.</title>
        <authorList>
            <person name="Nguyen H.D.T."/>
            <person name="Sultana T."/>
            <person name="Kesanakurti P."/>
            <person name="Hambleton S."/>
        </authorList>
    </citation>
    <scope>NUCLEOTIDE SEQUENCE</scope>
    <source>
        <strain evidence="1">DAOMC 236416</strain>
    </source>
</reference>
<gene>
    <name evidence="1" type="ORF">A4X13_0g253</name>
</gene>
<reference evidence="1" key="1">
    <citation type="submission" date="2016-04" db="EMBL/GenBank/DDBJ databases">
        <authorList>
            <person name="Nguyen H.D."/>
            <person name="Samba Siva P."/>
            <person name="Cullis J."/>
            <person name="Levesque C.A."/>
            <person name="Hambleton S."/>
        </authorList>
    </citation>
    <scope>NUCLEOTIDE SEQUENCE</scope>
    <source>
        <strain evidence="1">DAOMC 236416</strain>
    </source>
</reference>
<dbReference type="EMBL" id="LWDF02000008">
    <property type="protein sequence ID" value="KAE8260523.1"/>
    <property type="molecule type" value="Genomic_DNA"/>
</dbReference>
<dbReference type="Proteomes" id="UP000077521">
    <property type="component" value="Unassembled WGS sequence"/>
</dbReference>
<organism evidence="1 2">
    <name type="scientific">Tilletia indica</name>
    <dbReference type="NCBI Taxonomy" id="43049"/>
    <lineage>
        <taxon>Eukaryota</taxon>
        <taxon>Fungi</taxon>
        <taxon>Dikarya</taxon>
        <taxon>Basidiomycota</taxon>
        <taxon>Ustilaginomycotina</taxon>
        <taxon>Exobasidiomycetes</taxon>
        <taxon>Tilletiales</taxon>
        <taxon>Tilletiaceae</taxon>
        <taxon>Tilletia</taxon>
    </lineage>
</organism>
<name>A0A177T7H0_9BASI</name>
<sequence length="445" mass="50874">MSISSRAPPEILIDVVDNLLGGSPPHSRQHHHHNTPTLQAAELVKADPSLKNVVQYHQDRNFITFTPNGPPRVVGSLGPWIPRESSHMTDHVKYFMHHLGEDWPLSIENESQIKQFDARKSSVTFQIRADARSPGFSRTHDCRLWVKKNMHLWLLVGSLLCRIAQPNPSLRILHLRLSAHAEFYPFVERILCSNKRLTDVIIEDDSHPDLDELLRPSIDLNSLSDGTDDDDFSQLDRFIIRAPAVRINAIESHRFFKRIKKATVICFAVHQFVTRPPTWEWIAHTLSHAPALQRCEFSASSSDESEYMFHHAQPPPVAKLPKLMHLTLDIPQVDIRLLDLLVAPVLKHTRIRCNNELNAHGDLAPGHFPALFCATVWCPGGARNRFRALGLKKLQYIHNIADADLYETDLFKEILVYVWPLTRVYSDQAIATMYRPNKRLRLSPA</sequence>
<comment type="caution">
    <text evidence="1">The sequence shown here is derived from an EMBL/GenBank/DDBJ whole genome shotgun (WGS) entry which is preliminary data.</text>
</comment>
<keyword evidence="2" id="KW-1185">Reference proteome</keyword>